<dbReference type="CDD" id="cd00833">
    <property type="entry name" value="PKS"/>
    <property type="match status" value="1"/>
</dbReference>
<evidence type="ECO:0000259" key="9">
    <source>
        <dbReference type="PROSITE" id="PS50075"/>
    </source>
</evidence>
<dbReference type="PROSITE" id="PS52004">
    <property type="entry name" value="KS3_2"/>
    <property type="match status" value="1"/>
</dbReference>
<dbReference type="SUPFAM" id="SSF53901">
    <property type="entry name" value="Thiolase-like"/>
    <property type="match status" value="1"/>
</dbReference>
<dbReference type="SUPFAM" id="SSF52151">
    <property type="entry name" value="FabD/lysophospholipase-like"/>
    <property type="match status" value="1"/>
</dbReference>
<protein>
    <recommendedName>
        <fullName evidence="2">Fatty acid synthase</fullName>
        <ecNumber evidence="1">2.3.1.85</ecNumber>
    </recommendedName>
</protein>
<dbReference type="Proteomes" id="UP001519460">
    <property type="component" value="Unassembled WGS sequence"/>
</dbReference>
<keyword evidence="3" id="KW-0596">Phosphopantetheine</keyword>
<feature type="active site" description="Proton donor; for dehydratase activity" evidence="7">
    <location>
        <position position="1091"/>
    </location>
</feature>
<dbReference type="Gene3D" id="3.30.559.10">
    <property type="entry name" value="Chloramphenicol acetyltransferase-like domain"/>
    <property type="match status" value="1"/>
</dbReference>
<dbReference type="PROSITE" id="PS00606">
    <property type="entry name" value="KS3_1"/>
    <property type="match status" value="1"/>
</dbReference>
<comment type="caution">
    <text evidence="12">The sequence shown here is derived from an EMBL/GenBank/DDBJ whole genome shotgun (WGS) entry which is preliminary data.</text>
</comment>
<dbReference type="InterPro" id="IPR050091">
    <property type="entry name" value="PKS_NRPS_Biosynth_Enz"/>
</dbReference>
<keyword evidence="5" id="KW-0808">Transferase</keyword>
<dbReference type="Gene3D" id="3.10.129.110">
    <property type="entry name" value="Polyketide synthase dehydratase"/>
    <property type="match status" value="1"/>
</dbReference>
<organism evidence="12 13">
    <name type="scientific">Batillaria attramentaria</name>
    <dbReference type="NCBI Taxonomy" id="370345"/>
    <lineage>
        <taxon>Eukaryota</taxon>
        <taxon>Metazoa</taxon>
        <taxon>Spiralia</taxon>
        <taxon>Lophotrochozoa</taxon>
        <taxon>Mollusca</taxon>
        <taxon>Gastropoda</taxon>
        <taxon>Caenogastropoda</taxon>
        <taxon>Sorbeoconcha</taxon>
        <taxon>Cerithioidea</taxon>
        <taxon>Batillariidae</taxon>
        <taxon>Batillaria</taxon>
    </lineage>
</organism>
<dbReference type="InterPro" id="IPR016036">
    <property type="entry name" value="Malonyl_transacylase_ACP-bd"/>
</dbReference>
<dbReference type="EMBL" id="JACVVK020000033">
    <property type="protein sequence ID" value="KAK7501185.1"/>
    <property type="molecule type" value="Genomic_DNA"/>
</dbReference>
<dbReference type="Pfam" id="PF00109">
    <property type="entry name" value="ketoacyl-synt"/>
    <property type="match status" value="1"/>
</dbReference>
<reference evidence="12 13" key="1">
    <citation type="journal article" date="2023" name="Sci. Data">
        <title>Genome assembly of the Korean intertidal mud-creeper Batillaria attramentaria.</title>
        <authorList>
            <person name="Patra A.K."/>
            <person name="Ho P.T."/>
            <person name="Jun S."/>
            <person name="Lee S.J."/>
            <person name="Kim Y."/>
            <person name="Won Y.J."/>
        </authorList>
    </citation>
    <scope>NUCLEOTIDE SEQUENCE [LARGE SCALE GENOMIC DNA]</scope>
    <source>
        <strain evidence="12">Wonlab-2016</strain>
    </source>
</reference>
<comment type="catalytic activity">
    <reaction evidence="6">
        <text>acetyl-CoA + n malonyl-CoA + 2n NADPH + 2n H(+) = a long-chain fatty acid + (n+1) CoA + n CO2 + 2n NADP(+).</text>
        <dbReference type="EC" id="2.3.1.85"/>
    </reaction>
</comment>
<dbReference type="Gene3D" id="3.30.70.250">
    <property type="entry name" value="Malonyl-CoA ACP transacylase, ACP-binding"/>
    <property type="match status" value="1"/>
</dbReference>
<dbReference type="InterPro" id="IPR032821">
    <property type="entry name" value="PKS_assoc"/>
</dbReference>
<gene>
    <name evidence="12" type="ORF">BaRGS_00007670</name>
</gene>
<dbReference type="Gene3D" id="3.40.366.10">
    <property type="entry name" value="Malonyl-Coenzyme A Acyl Carrier Protein, domain 2"/>
    <property type="match status" value="1"/>
</dbReference>
<dbReference type="InterPro" id="IPR016039">
    <property type="entry name" value="Thiolase-like"/>
</dbReference>
<dbReference type="Gene3D" id="3.30.70.3290">
    <property type="match status" value="1"/>
</dbReference>
<evidence type="ECO:0000256" key="4">
    <source>
        <dbReference type="ARBA" id="ARBA00022553"/>
    </source>
</evidence>
<dbReference type="Gene3D" id="3.40.50.720">
    <property type="entry name" value="NAD(P)-binding Rossmann-like Domain"/>
    <property type="match status" value="2"/>
</dbReference>
<dbReference type="Pfam" id="PF00698">
    <property type="entry name" value="Acyl_transf_1"/>
    <property type="match status" value="1"/>
</dbReference>
<evidence type="ECO:0000256" key="6">
    <source>
        <dbReference type="ARBA" id="ARBA00044883"/>
    </source>
</evidence>
<evidence type="ECO:0000256" key="1">
    <source>
        <dbReference type="ARBA" id="ARBA00012873"/>
    </source>
</evidence>
<feature type="region of interest" description="Disordered" evidence="8">
    <location>
        <begin position="1220"/>
        <end position="1254"/>
    </location>
</feature>
<dbReference type="InterPro" id="IPR036291">
    <property type="entry name" value="NAD(P)-bd_dom_sf"/>
</dbReference>
<evidence type="ECO:0000256" key="3">
    <source>
        <dbReference type="ARBA" id="ARBA00022450"/>
    </source>
</evidence>
<feature type="region of interest" description="N-terminal hotdog fold" evidence="7">
    <location>
        <begin position="884"/>
        <end position="1013"/>
    </location>
</feature>
<dbReference type="InterPro" id="IPR014030">
    <property type="entry name" value="Ketoacyl_synth_N"/>
</dbReference>
<dbReference type="SUPFAM" id="SSF55048">
    <property type="entry name" value="Probable ACP-binding domain of malonyl-CoA ACP transacylase"/>
    <property type="match status" value="1"/>
</dbReference>
<dbReference type="InterPro" id="IPR036736">
    <property type="entry name" value="ACP-like_sf"/>
</dbReference>
<dbReference type="SMART" id="SM00825">
    <property type="entry name" value="PKS_KS"/>
    <property type="match status" value="1"/>
</dbReference>
<dbReference type="InterPro" id="IPR006162">
    <property type="entry name" value="Ppantetheine_attach_site"/>
</dbReference>
<evidence type="ECO:0000256" key="2">
    <source>
        <dbReference type="ARBA" id="ARBA00018769"/>
    </source>
</evidence>
<evidence type="ECO:0000256" key="5">
    <source>
        <dbReference type="ARBA" id="ARBA00022679"/>
    </source>
</evidence>
<dbReference type="PANTHER" id="PTHR43775">
    <property type="entry name" value="FATTY ACID SYNTHASE"/>
    <property type="match status" value="1"/>
</dbReference>
<name>A0ABD0LNT5_9CAEN</name>
<evidence type="ECO:0000256" key="7">
    <source>
        <dbReference type="PROSITE-ProRule" id="PRU01363"/>
    </source>
</evidence>
<dbReference type="PROSITE" id="PS00012">
    <property type="entry name" value="PHOSPHOPANTETHEINE"/>
    <property type="match status" value="1"/>
</dbReference>
<sequence>MSSYPDDAIAIVGVGCVTPGAGNLDEFWRVLVNGENHVIDIPPERWNVDAYYSPDTTSPGKSYVRRAGLIKAPDEWDNRLFNINDFEADQTDPQQRLVLDCTHMALENAGITRAQLQGSNTGVYVGAMNSDYRGLFTAASTNVGNYTATGISNSIIAARVSYVFDLRGPSMTIDTACSSALVSVHLGAQAIKAGDCDMALCGGTNYLTLPDVFVHLSKAHMLSPTGQCHAFSDAADGYTRGEGCGMIVLKRLRDAERDGDNIWATVVTGSNQDGRTVSPMSAPSMTQQIKLMEHIYANPQIEIDRVDYVEAHGTGTPAGDPIEANAVGNFFKDNSTVSRTRYIGTVKTNMGHLESAAGAAGIIKVLLMMRHSQIVPSLHFANNNPNPRINFEELQLQVPTEVIDWPTENKIACASSFGFGGTNSHAVLIEYCKPKNESSDLQLLGKKHCIVCFSANSDKSLNGTIREFIKHEDVQTMDLHDISYTSTCRRDHYNLRMAKVVDDIQDLIHMLEDHINTGAKAANALRKPRVVFVFCGMGTNWKGMCKEMMMEFPLFRGKLEEIDKLLSSYVQWSLVRRLEDESDPDDPEFSPISIFACQVALACAWQSIGIQPQCIVGQSVGEVAAAHIAGCLSLEDAVKVIYYRTHHLAKVTGGKMIIVRNIQEDTVKEILKSHEGKASIALHYSPRACAISGDSDNIAAIKKTLLNSSRSANKQVQVLDLQVPVAYHSHHVESCKGPLAESLQDLDPMEPTIDIISTVTGEPIVEAPDVDYWVGNMRNPVLFHQAISKSWESKQKNVFIEIGPKPVLRAHLGDIFPRDDPRCIPSMSKSPEYKLFLNAVADMYELGADLEWKSLPTRGTNVTAVPKYCFNPQKSLALSEAGVTILSGIASTYRKHQYVFPLEKQFGLIAMVSPHGQTSLYDHVVSGVIVVPGAFYVEVGLGIAAHLSVAKLKWAVSVDFEQPLVIQRDSIFKIDVEFTKGLPNHEKAKAPIKLVKDGKVLATLRLTPLGPEQAALTPVMNLAHIQGRCKTRINKEEIYTSLRRFGFQYGEGFSLITTALKGETECLATMRVPAFLKDELTGTFIHPSILDAMLQSAVILMSDQNEVNDLLPRGVNWFVVHRQVEDVMLIHTTLKQAGRKQTIYDITLLNTHGIVIAELEGLVIRSITEGRVGLDDMYNCDWKEIKDIPSVYSVDPSEGEDIVFITDVVPATPKMLALEWQKNDSSSDSSSEKEKAAITEKETEKADASEKELPAAPETKEIIIQYSVNDNMYNNLPKGIEEETKRSKEIKAIAVLCLTPFDDTDVADTMQEQITNVCFLIRGVLMRAAEQGHTAPVFICTNKAWPSPVSKTSAHKVNPLMTAIWGMTRCALREQVYPKLITVEVQAPEGHLTIGFLQRALSIITDEKALEDYPEFLVTPSGIYVNQLVQVESEALLPSYRNLHADADKSALLLCQDSSYSTKPFAIYHDSKPATSSKEMEYVTIKAEAFAMSHPELFSMSVQYSQMAENAGSKERGCPVFAMEVVGDCPQDPDGKTVCFYPVAVCTQITVPKYATIKANTIPDYQVGDLTRLIVMWLLHQQVQSHRITILTSNRTKHLSGLLEGLLTNRKIDKKKPIVSTVNVEDVDTDSTFLDTVVSLVFLDGKVVSSLAKRWEGGKSLVTVSGLLSSEGQSALSFFLPKVEVQVINTTHIFHPRNLNVIVPSLRKWMKRLNGVISKIADALHSGFPANIPPGIMIPPGMMSGGPGAMSGGLPPGITLDMIPPEMLPPGMMMPPGFPDGPPAGMPPGMMPPGMPPGMGPPGMGPPGMMPPGMGPPGMGPPEMGPPGMMPPGMGPPGMMPPGMGPPGMGPPGMGPPGMGPPGMMPPGMMPPGMGPPGMMPPGMGPPEGMPPGMMPPGMGPPGGMPPGMGPPGGMPPGMGPPGGMPPMGMPGGALPEVMTRRQWASAVAVLDPRSMKKRPKEAADLNQLLSAEKKTLEDISVHAGAEELFRADSIYVVVGGLTGLGWLCVKYLAEQGAGYVAIVNRRSPTMEQEGKIEQVCQSTNCQIQCFQADSTSLQSVQALFKNMDLAFSGARVKGIFYGAAIIEDSILLNMDPTKFKKVLSPKVKGIWNFHLATENLDLDYFVMHSSITSVVGNGGQTHYGAGNAFMDGVAHYRQSLGLAAQSINWGALDIGILETNTGAKQMLEAQGFVLLTPKDIKEILTPILMLDWPQIMPSKFDREKMAARIQRDMLVYLEKRLATLMPQNMSSMRIDNQILQRVQNARNLDPEQRIEIYEMYITALACQVLSIDQSMVTPDANLIDLGMDSISAMTMIGQIARDTQVRLPAILFVSGEPSPQSIAQAISDGVDGKLDVPEDGEQTLKIEEIEDEDDKSTPVSPIEAHQLNWYKRTQRKQSMHGTVDIPIPPAHANLASVRAAIFTVLAKHPQMRAVFNERHNNPKAKFKRAILNPDEIFDLRVIEDSNGISERLQEISEETFDTEKAGPIRFIFTPKPTPMLRLVLHKVGFDLKSMSVLVQDLIDNLEKTHVPESTGELVPIVEEKHEEINKMNQELEKLYKEKADDFYRFWEQLGHREYAVTTLGQEDVKSRDAPGNGMVCLYLRPALVHKLKFFIQQHRICLFTIVTTCYQLLLHALTGKKTIPVIFPLDLRHYFDDLRNEVGNFCNEIPLITDFNCPQKPLQEFIIANNKNIQSYIDHGILPFSMFNDMADRILHLFNTTPHYVSVDHLSNSQSIHRHSAVTLPNNGIETHLLIQHDMRNDLVCLTLTYNNTVLNRRKAHMVLKCASRLINKAVSRPTMTVGRAETQCKKLRKKLRKQLSH</sequence>
<dbReference type="InterPro" id="IPR049900">
    <property type="entry name" value="PKS_mFAS_DH"/>
</dbReference>
<evidence type="ECO:0000259" key="10">
    <source>
        <dbReference type="PROSITE" id="PS52004"/>
    </source>
</evidence>
<dbReference type="Pfam" id="PF00668">
    <property type="entry name" value="Condensation"/>
    <property type="match status" value="1"/>
</dbReference>
<feature type="region of interest" description="C-terminal hotdog fold" evidence="7">
    <location>
        <begin position="1030"/>
        <end position="1173"/>
    </location>
</feature>
<evidence type="ECO:0000313" key="13">
    <source>
        <dbReference type="Proteomes" id="UP001519460"/>
    </source>
</evidence>
<dbReference type="Pfam" id="PF00550">
    <property type="entry name" value="PP-binding"/>
    <property type="match status" value="1"/>
</dbReference>
<dbReference type="EC" id="2.3.1.85" evidence="1"/>
<dbReference type="InterPro" id="IPR018201">
    <property type="entry name" value="Ketoacyl_synth_AS"/>
</dbReference>
<dbReference type="PANTHER" id="PTHR43775:SF37">
    <property type="entry name" value="SI:DKEY-61P9.11"/>
    <property type="match status" value="1"/>
</dbReference>
<dbReference type="InterPro" id="IPR020841">
    <property type="entry name" value="PKS_Beta-ketoAc_synthase_dom"/>
</dbReference>
<proteinExistence type="predicted"/>
<dbReference type="InterPro" id="IPR057326">
    <property type="entry name" value="KR_dom"/>
</dbReference>
<dbReference type="Pfam" id="PF08659">
    <property type="entry name" value="KR"/>
    <property type="match status" value="1"/>
</dbReference>
<dbReference type="InterPro" id="IPR020806">
    <property type="entry name" value="PKS_PP-bd"/>
</dbReference>
<keyword evidence="4" id="KW-0597">Phosphoprotein</keyword>
<keyword evidence="13" id="KW-1185">Reference proteome</keyword>
<dbReference type="InterPro" id="IPR042104">
    <property type="entry name" value="PKS_dehydratase_sf"/>
</dbReference>
<dbReference type="InterPro" id="IPR014031">
    <property type="entry name" value="Ketoacyl_synth_C"/>
</dbReference>
<dbReference type="InterPro" id="IPR016035">
    <property type="entry name" value="Acyl_Trfase/lysoPLipase"/>
</dbReference>
<dbReference type="GO" id="GO:0004312">
    <property type="term" value="F:fatty acid synthase activity"/>
    <property type="evidence" value="ECO:0007669"/>
    <property type="project" value="UniProtKB-EC"/>
</dbReference>
<dbReference type="InterPro" id="IPR013968">
    <property type="entry name" value="PKS_KR"/>
</dbReference>
<dbReference type="Gene3D" id="3.40.47.10">
    <property type="match status" value="1"/>
</dbReference>
<dbReference type="InterPro" id="IPR009081">
    <property type="entry name" value="PP-bd_ACP"/>
</dbReference>
<dbReference type="SUPFAM" id="SSF47336">
    <property type="entry name" value="ACP-like"/>
    <property type="match status" value="1"/>
</dbReference>
<accession>A0ABD0LNT5</accession>
<dbReference type="GO" id="GO:0044550">
    <property type="term" value="P:secondary metabolite biosynthetic process"/>
    <property type="evidence" value="ECO:0007669"/>
    <property type="project" value="UniProtKB-ARBA"/>
</dbReference>
<feature type="domain" description="Ketosynthase family 3 (KS3)" evidence="10">
    <location>
        <begin position="6"/>
        <end position="430"/>
    </location>
</feature>
<dbReference type="SMART" id="SM00822">
    <property type="entry name" value="PKS_KR"/>
    <property type="match status" value="1"/>
</dbReference>
<feature type="compositionally biased region" description="Basic and acidic residues" evidence="8">
    <location>
        <begin position="1230"/>
        <end position="1254"/>
    </location>
</feature>
<dbReference type="Gene3D" id="3.30.559.30">
    <property type="entry name" value="Nonribosomal peptide synthetase, condensation domain"/>
    <property type="match status" value="1"/>
</dbReference>
<dbReference type="SUPFAM" id="SSF52777">
    <property type="entry name" value="CoA-dependent acyltransferases"/>
    <property type="match status" value="2"/>
</dbReference>
<dbReference type="SUPFAM" id="SSF51735">
    <property type="entry name" value="NAD(P)-binding Rossmann-fold domains"/>
    <property type="match status" value="1"/>
</dbReference>
<dbReference type="InterPro" id="IPR001227">
    <property type="entry name" value="Ac_transferase_dom_sf"/>
</dbReference>
<evidence type="ECO:0000256" key="8">
    <source>
        <dbReference type="SAM" id="MobiDB-lite"/>
    </source>
</evidence>
<evidence type="ECO:0000313" key="12">
    <source>
        <dbReference type="EMBL" id="KAK7501185.1"/>
    </source>
</evidence>
<feature type="domain" description="Carrier" evidence="9">
    <location>
        <begin position="2273"/>
        <end position="2351"/>
    </location>
</feature>
<dbReference type="Pfam" id="PF02801">
    <property type="entry name" value="Ketoacyl-synt_C"/>
    <property type="match status" value="1"/>
</dbReference>
<feature type="domain" description="PKS/mFAS DH" evidence="11">
    <location>
        <begin position="884"/>
        <end position="1173"/>
    </location>
</feature>
<dbReference type="InterPro" id="IPR001242">
    <property type="entry name" value="Condensation_dom"/>
</dbReference>
<dbReference type="Gene3D" id="1.10.1200.10">
    <property type="entry name" value="ACP-like"/>
    <property type="match status" value="1"/>
</dbReference>
<dbReference type="SMART" id="SM00823">
    <property type="entry name" value="PKS_PP"/>
    <property type="match status" value="1"/>
</dbReference>
<dbReference type="SMART" id="SM00827">
    <property type="entry name" value="PKS_AT"/>
    <property type="match status" value="1"/>
</dbReference>
<dbReference type="Pfam" id="PF14765">
    <property type="entry name" value="PS-DH"/>
    <property type="match status" value="1"/>
</dbReference>
<dbReference type="PROSITE" id="PS52019">
    <property type="entry name" value="PKS_MFAS_DH"/>
    <property type="match status" value="1"/>
</dbReference>
<dbReference type="InterPro" id="IPR023213">
    <property type="entry name" value="CAT-like_dom_sf"/>
</dbReference>
<evidence type="ECO:0000259" key="11">
    <source>
        <dbReference type="PROSITE" id="PS52019"/>
    </source>
</evidence>
<dbReference type="InterPro" id="IPR049551">
    <property type="entry name" value="PKS_DH_C"/>
</dbReference>
<dbReference type="Pfam" id="PF16197">
    <property type="entry name" value="KAsynt_C_assoc"/>
    <property type="match status" value="1"/>
</dbReference>
<feature type="active site" description="Proton acceptor; for dehydratase activity" evidence="7">
    <location>
        <position position="923"/>
    </location>
</feature>
<dbReference type="InterPro" id="IPR014043">
    <property type="entry name" value="Acyl_transferase_dom"/>
</dbReference>
<dbReference type="PROSITE" id="PS50075">
    <property type="entry name" value="CARRIER"/>
    <property type="match status" value="1"/>
</dbReference>